<dbReference type="GO" id="GO:0019628">
    <property type="term" value="P:urate catabolic process"/>
    <property type="evidence" value="ECO:0007669"/>
    <property type="project" value="TreeGrafter"/>
</dbReference>
<keyword evidence="6" id="KW-0378">Hydrolase</keyword>
<comment type="pathway">
    <text evidence="3">Purine metabolism; urate degradation; (S)-allantoin from urate: step 3/3.</text>
</comment>
<feature type="binding site" evidence="8">
    <location>
        <position position="276"/>
    </location>
    <ligand>
        <name>substrate</name>
    </ligand>
</feature>
<keyword evidence="7 11" id="KW-0456">Lyase</keyword>
<dbReference type="InterPro" id="IPR023419">
    <property type="entry name" value="Transthyretin_CS"/>
</dbReference>
<dbReference type="PRINTS" id="PR00189">
    <property type="entry name" value="TRNSTHYRETIN"/>
</dbReference>
<dbReference type="Gene3D" id="1.10.3330.10">
    <property type="entry name" value="Oxo-4-hydroxy-4-carboxy-5-ureidoimidazoline decarboxylase"/>
    <property type="match status" value="1"/>
</dbReference>
<dbReference type="GO" id="GO:0051997">
    <property type="term" value="F:2-oxo-4-hydroxy-4-carboxy-5-ureidoimidazoline decarboxylase activity"/>
    <property type="evidence" value="ECO:0007669"/>
    <property type="project" value="UniProtKB-EC"/>
</dbReference>
<sequence length="279" mass="30065">MTNAAFCDYFAGVFEKTPWIPAAVVGLRPFASKAALLSAMSDALARAEPVRKLALLQAHPVLGGQEAKRGAVTEHSKSEQAGLGLDRMEGGEDAAFGRLNEAYLERFGFPFIIAVRGQRDRQAILTALRQRFEQSLETERETALAEVVKIAGFRLDGLVEQDAAAALPLTLSLHVLDTASGTPGVGLAFTLTRIEVDEARVPLAGAATDAGGRWALDRATALPAGLYELVFEAGAYQAIQGRDSFYDRIALRFRMQPDGGHYHIPLILSPFGYSTYRGG</sequence>
<dbReference type="Pfam" id="PF09349">
    <property type="entry name" value="OHCU_decarbox"/>
    <property type="match status" value="1"/>
</dbReference>
<evidence type="ECO:0000256" key="2">
    <source>
        <dbReference type="ARBA" id="ARBA00001163"/>
    </source>
</evidence>
<dbReference type="GO" id="GO:0000255">
    <property type="term" value="P:allantoin metabolic process"/>
    <property type="evidence" value="ECO:0007669"/>
    <property type="project" value="InterPro"/>
</dbReference>
<evidence type="ECO:0000313" key="11">
    <source>
        <dbReference type="EMBL" id="MCB8880368.1"/>
    </source>
</evidence>
<dbReference type="InterPro" id="IPR036817">
    <property type="entry name" value="Transthyretin/HIU_hydrolase_sf"/>
</dbReference>
<protein>
    <submittedName>
        <fullName evidence="11">2-oxo-4-hydroxy-4-carboxy-5-ureidoimidazoline decarboxylase</fullName>
        <ecNumber evidence="11">4.1.1.97</ecNumber>
    </submittedName>
</protein>
<comment type="catalytic activity">
    <reaction evidence="1">
        <text>5-hydroxyisourate + H2O = 5-hydroxy-2-oxo-4-ureido-2,5-dihydro-1H-imidazole-5-carboxylate + H(+)</text>
        <dbReference type="Rhea" id="RHEA:23736"/>
        <dbReference type="ChEBI" id="CHEBI:15377"/>
        <dbReference type="ChEBI" id="CHEBI:15378"/>
        <dbReference type="ChEBI" id="CHEBI:18072"/>
        <dbReference type="ChEBI" id="CHEBI:58639"/>
        <dbReference type="EC" id="3.5.2.17"/>
    </reaction>
</comment>
<evidence type="ECO:0000259" key="9">
    <source>
        <dbReference type="Pfam" id="PF00576"/>
    </source>
</evidence>
<dbReference type="PROSITE" id="PS00769">
    <property type="entry name" value="TRANSTHYRETIN_2"/>
    <property type="match status" value="1"/>
</dbReference>
<dbReference type="InterPro" id="IPR036778">
    <property type="entry name" value="OHCU_decarboxylase_sf"/>
</dbReference>
<evidence type="ECO:0000256" key="5">
    <source>
        <dbReference type="ARBA" id="ARBA00022793"/>
    </source>
</evidence>
<comment type="caution">
    <text evidence="11">The sequence shown here is derived from an EMBL/GenBank/DDBJ whole genome shotgun (WGS) entry which is preliminary data.</text>
</comment>
<dbReference type="AlphaFoldDB" id="A0A964E3W6"/>
<dbReference type="InterPro" id="IPR000895">
    <property type="entry name" value="Transthyretin/HIU_hydrolase"/>
</dbReference>
<dbReference type="PANTHER" id="PTHR43466:SF1">
    <property type="entry name" value="2-OXO-4-HYDROXY-4-CARBOXY-5-UREIDOIMIDAZOLINE DECARBOXYLASE-RELATED"/>
    <property type="match status" value="1"/>
</dbReference>
<name>A0A964E3W6_9PROT</name>
<dbReference type="GO" id="GO:0006144">
    <property type="term" value="P:purine nucleobase metabolic process"/>
    <property type="evidence" value="ECO:0007669"/>
    <property type="project" value="UniProtKB-KW"/>
</dbReference>
<dbReference type="CDD" id="cd05822">
    <property type="entry name" value="TLP_HIUase"/>
    <property type="match status" value="1"/>
</dbReference>
<feature type="binding site" evidence="8">
    <location>
        <position position="213"/>
    </location>
    <ligand>
        <name>substrate</name>
    </ligand>
</feature>
<keyword evidence="4" id="KW-0659">Purine metabolism</keyword>
<comment type="catalytic activity">
    <reaction evidence="2">
        <text>5-hydroxy-2-oxo-4-ureido-2,5-dihydro-1H-imidazole-5-carboxylate + H(+) = (S)-allantoin + CO2</text>
        <dbReference type="Rhea" id="RHEA:26301"/>
        <dbReference type="ChEBI" id="CHEBI:15378"/>
        <dbReference type="ChEBI" id="CHEBI:15678"/>
        <dbReference type="ChEBI" id="CHEBI:16526"/>
        <dbReference type="ChEBI" id="CHEBI:58639"/>
        <dbReference type="EC" id="4.1.1.97"/>
    </reaction>
</comment>
<dbReference type="EC" id="4.1.1.97" evidence="11"/>
<evidence type="ECO:0000256" key="8">
    <source>
        <dbReference type="PIRSR" id="PIRSR600895-51"/>
    </source>
</evidence>
<gene>
    <name evidence="11" type="primary">uraD</name>
    <name evidence="11" type="ORF">ACELLULO517_08995</name>
</gene>
<dbReference type="NCBIfam" id="TIGR03164">
    <property type="entry name" value="UHCUDC"/>
    <property type="match status" value="1"/>
</dbReference>
<dbReference type="GO" id="GO:0033971">
    <property type="term" value="F:hydroxyisourate hydrolase activity"/>
    <property type="evidence" value="ECO:0007669"/>
    <property type="project" value="UniProtKB-EC"/>
</dbReference>
<dbReference type="Proteomes" id="UP000721844">
    <property type="component" value="Unassembled WGS sequence"/>
</dbReference>
<dbReference type="PANTHER" id="PTHR43466">
    <property type="entry name" value="2-OXO-4-HYDROXY-4-CARBOXY-5-UREIDOIMIDAZOLINE DECARBOXYLASE-RELATED"/>
    <property type="match status" value="1"/>
</dbReference>
<evidence type="ECO:0000259" key="10">
    <source>
        <dbReference type="Pfam" id="PF09349"/>
    </source>
</evidence>
<dbReference type="InterPro" id="IPR023416">
    <property type="entry name" value="Transthyretin/HIU_hydrolase_d"/>
</dbReference>
<accession>A0A964E3W6</accession>
<dbReference type="InterPro" id="IPR018020">
    <property type="entry name" value="OHCU_decarboxylase"/>
</dbReference>
<dbReference type="NCBIfam" id="TIGR02962">
    <property type="entry name" value="hdxy_isourate"/>
    <property type="match status" value="1"/>
</dbReference>
<feature type="binding site" evidence="8">
    <location>
        <position position="174"/>
    </location>
    <ligand>
        <name>substrate</name>
    </ligand>
</feature>
<evidence type="ECO:0000256" key="6">
    <source>
        <dbReference type="ARBA" id="ARBA00022801"/>
    </source>
</evidence>
<dbReference type="SUPFAM" id="SSF158694">
    <property type="entry name" value="UraD-Like"/>
    <property type="match status" value="1"/>
</dbReference>
<dbReference type="Gene3D" id="2.60.40.180">
    <property type="entry name" value="Transthyretin/hydroxyisourate hydrolase domain"/>
    <property type="match status" value="1"/>
</dbReference>
<dbReference type="InterPro" id="IPR014306">
    <property type="entry name" value="Hydroxyisourate_hydrolase"/>
</dbReference>
<keyword evidence="5" id="KW-0210">Decarboxylase</keyword>
<dbReference type="Pfam" id="PF00576">
    <property type="entry name" value="Transthyretin"/>
    <property type="match status" value="1"/>
</dbReference>
<evidence type="ECO:0000256" key="1">
    <source>
        <dbReference type="ARBA" id="ARBA00001043"/>
    </source>
</evidence>
<evidence type="ECO:0000256" key="7">
    <source>
        <dbReference type="ARBA" id="ARBA00023239"/>
    </source>
</evidence>
<evidence type="ECO:0000313" key="12">
    <source>
        <dbReference type="Proteomes" id="UP000721844"/>
    </source>
</evidence>
<feature type="domain" description="Oxo-4-hydroxy-4-carboxy-5-ureidoimidazoline decarboxylase" evidence="10">
    <location>
        <begin position="1"/>
        <end position="156"/>
    </location>
</feature>
<reference evidence="11 12" key="1">
    <citation type="journal article" date="2021" name="Microorganisms">
        <title>Acidisoma silvae sp. nov. and Acidisomacellulosilytica sp. nov., Two Acidophilic Bacteria Isolated from Decaying Wood, Hydrolyzing Cellulose and Producing Poly-3-hydroxybutyrate.</title>
        <authorList>
            <person name="Mieszkin S."/>
            <person name="Pouder E."/>
            <person name="Uroz S."/>
            <person name="Simon-Colin C."/>
            <person name="Alain K."/>
        </authorList>
    </citation>
    <scope>NUCLEOTIDE SEQUENCE [LARGE SCALE GENOMIC DNA]</scope>
    <source>
        <strain evidence="11 12">HW T5.17</strain>
    </source>
</reference>
<dbReference type="EMBL" id="JAESVA010000003">
    <property type="protein sequence ID" value="MCB8880368.1"/>
    <property type="molecule type" value="Genomic_DNA"/>
</dbReference>
<dbReference type="InterPro" id="IPR017580">
    <property type="entry name" value="OHCU_decarboxylase-1"/>
</dbReference>
<proteinExistence type="predicted"/>
<evidence type="ECO:0000256" key="4">
    <source>
        <dbReference type="ARBA" id="ARBA00022631"/>
    </source>
</evidence>
<dbReference type="SUPFAM" id="SSF49472">
    <property type="entry name" value="Transthyretin (synonym: prealbumin)"/>
    <property type="match status" value="1"/>
</dbReference>
<organism evidence="11 12">
    <name type="scientific">Acidisoma cellulosilyticum</name>
    <dbReference type="NCBI Taxonomy" id="2802395"/>
    <lineage>
        <taxon>Bacteria</taxon>
        <taxon>Pseudomonadati</taxon>
        <taxon>Pseudomonadota</taxon>
        <taxon>Alphaproteobacteria</taxon>
        <taxon>Acetobacterales</taxon>
        <taxon>Acidocellaceae</taxon>
        <taxon>Acidisoma</taxon>
    </lineage>
</organism>
<evidence type="ECO:0000256" key="3">
    <source>
        <dbReference type="ARBA" id="ARBA00004754"/>
    </source>
</evidence>
<feature type="domain" description="Transthyretin/hydroxyisourate hydrolase" evidence="9">
    <location>
        <begin position="171"/>
        <end position="278"/>
    </location>
</feature>
<keyword evidence="12" id="KW-1185">Reference proteome</keyword>
<dbReference type="RefSeq" id="WP_264481423.1">
    <property type="nucleotide sequence ID" value="NZ_JAESVA010000003.1"/>
</dbReference>